<dbReference type="HOGENOM" id="CLU_2659558_0_0_1"/>
<dbReference type="PaxDb" id="29760-VIT_15s0048g00090.t01"/>
<sequence length="76" mass="8705">MRPTELPLLLSLLFSLPLCGDIFLNSFQVTIFLRIFFVKKKKKKKGLRCQIPPCENEEAKTANRRKGISPAQNTLD</sequence>
<proteinExistence type="predicted"/>
<keyword evidence="3" id="KW-1185">Reference proteome</keyword>
<feature type="transmembrane region" description="Helical" evidence="1">
    <location>
        <begin position="12"/>
        <end position="37"/>
    </location>
</feature>
<gene>
    <name evidence="2" type="ordered locus">VIT_15s0048g00090</name>
</gene>
<dbReference type="AlphaFoldDB" id="D7U7Z1"/>
<reference evidence="3" key="1">
    <citation type="journal article" date="2007" name="Nature">
        <title>The grapevine genome sequence suggests ancestral hexaploidization in major angiosperm phyla.</title>
        <authorList>
            <consortium name="The French-Italian Public Consortium for Grapevine Genome Characterization."/>
            <person name="Jaillon O."/>
            <person name="Aury J.-M."/>
            <person name="Noel B."/>
            <person name="Policriti A."/>
            <person name="Clepet C."/>
            <person name="Casagrande A."/>
            <person name="Choisne N."/>
            <person name="Aubourg S."/>
            <person name="Vitulo N."/>
            <person name="Jubin C."/>
            <person name="Vezzi A."/>
            <person name="Legeai F."/>
            <person name="Hugueney P."/>
            <person name="Dasilva C."/>
            <person name="Horner D."/>
            <person name="Mica E."/>
            <person name="Jublot D."/>
            <person name="Poulain J."/>
            <person name="Bruyere C."/>
            <person name="Billault A."/>
            <person name="Segurens B."/>
            <person name="Gouyvenoux M."/>
            <person name="Ugarte E."/>
            <person name="Cattonaro F."/>
            <person name="Anthouard V."/>
            <person name="Vico V."/>
            <person name="Del Fabbro C."/>
            <person name="Alaux M."/>
            <person name="Di Gaspero G."/>
            <person name="Dumas V."/>
            <person name="Felice N."/>
            <person name="Paillard S."/>
            <person name="Juman I."/>
            <person name="Moroldo M."/>
            <person name="Scalabrin S."/>
            <person name="Canaguier A."/>
            <person name="Le Clainche I."/>
            <person name="Malacrida G."/>
            <person name="Durand E."/>
            <person name="Pesole G."/>
            <person name="Laucou V."/>
            <person name="Chatelet P."/>
            <person name="Merdinoglu D."/>
            <person name="Delledonne M."/>
            <person name="Pezzotti M."/>
            <person name="Lecharny A."/>
            <person name="Scarpelli C."/>
            <person name="Artiguenave F."/>
            <person name="Pe M.E."/>
            <person name="Valle G."/>
            <person name="Morgante M."/>
            <person name="Caboche M."/>
            <person name="Adam-Blondon A.-F."/>
            <person name="Weissenbach J."/>
            <person name="Quetier F."/>
            <person name="Wincker P."/>
        </authorList>
    </citation>
    <scope>NUCLEOTIDE SEQUENCE [LARGE SCALE GENOMIC DNA]</scope>
    <source>
        <strain evidence="3">cv. Pinot noir / PN40024</strain>
    </source>
</reference>
<evidence type="ECO:0000313" key="2">
    <source>
        <dbReference type="EMBL" id="CBI38920.3"/>
    </source>
</evidence>
<keyword evidence="1" id="KW-1133">Transmembrane helix</keyword>
<name>D7U7Z1_VITVI</name>
<dbReference type="EMBL" id="FN596739">
    <property type="protein sequence ID" value="CBI38920.3"/>
    <property type="molecule type" value="Genomic_DNA"/>
</dbReference>
<dbReference type="InParanoid" id="D7U7Z1"/>
<dbReference type="Proteomes" id="UP000009183">
    <property type="component" value="Chromosome 15"/>
</dbReference>
<evidence type="ECO:0000313" key="3">
    <source>
        <dbReference type="Proteomes" id="UP000009183"/>
    </source>
</evidence>
<evidence type="ECO:0000256" key="1">
    <source>
        <dbReference type="SAM" id="Phobius"/>
    </source>
</evidence>
<keyword evidence="1" id="KW-0812">Transmembrane</keyword>
<accession>D7U7Z1</accession>
<organism evidence="2 3">
    <name type="scientific">Vitis vinifera</name>
    <name type="common">Grape</name>
    <dbReference type="NCBI Taxonomy" id="29760"/>
    <lineage>
        <taxon>Eukaryota</taxon>
        <taxon>Viridiplantae</taxon>
        <taxon>Streptophyta</taxon>
        <taxon>Embryophyta</taxon>
        <taxon>Tracheophyta</taxon>
        <taxon>Spermatophyta</taxon>
        <taxon>Magnoliopsida</taxon>
        <taxon>eudicotyledons</taxon>
        <taxon>Gunneridae</taxon>
        <taxon>Pentapetalae</taxon>
        <taxon>rosids</taxon>
        <taxon>Vitales</taxon>
        <taxon>Vitaceae</taxon>
        <taxon>Viteae</taxon>
        <taxon>Vitis</taxon>
    </lineage>
</organism>
<protein>
    <submittedName>
        <fullName evidence="2">Uncharacterized protein</fullName>
    </submittedName>
</protein>
<keyword evidence="1" id="KW-0472">Membrane</keyword>